<reference evidence="1 2" key="1">
    <citation type="submission" date="2012-08" db="EMBL/GenBank/DDBJ databases">
        <title>Whole genome shotgun sequence of Gordonia rhizosphera NBRC 16068.</title>
        <authorList>
            <person name="Takarada H."/>
            <person name="Isaki S."/>
            <person name="Hosoyama A."/>
            <person name="Tsuchikane K."/>
            <person name="Katsumata H."/>
            <person name="Baba S."/>
            <person name="Ohji S."/>
            <person name="Yamazaki S."/>
            <person name="Fujita N."/>
        </authorList>
    </citation>
    <scope>NUCLEOTIDE SEQUENCE [LARGE SCALE GENOMIC DNA]</scope>
    <source>
        <strain evidence="1 2">NBRC 16068</strain>
    </source>
</reference>
<gene>
    <name evidence="1" type="ORF">GORHZ_120_00520</name>
</gene>
<accession>K6WB56</accession>
<dbReference type="OrthoDB" id="9807580at2"/>
<comment type="caution">
    <text evidence="1">The sequence shown here is derived from an EMBL/GenBank/DDBJ whole genome shotgun (WGS) entry which is preliminary data.</text>
</comment>
<dbReference type="Proteomes" id="UP000008363">
    <property type="component" value="Unassembled WGS sequence"/>
</dbReference>
<organism evidence="1 2">
    <name type="scientific">Gordonia rhizosphera NBRC 16068</name>
    <dbReference type="NCBI Taxonomy" id="1108045"/>
    <lineage>
        <taxon>Bacteria</taxon>
        <taxon>Bacillati</taxon>
        <taxon>Actinomycetota</taxon>
        <taxon>Actinomycetes</taxon>
        <taxon>Mycobacteriales</taxon>
        <taxon>Gordoniaceae</taxon>
        <taxon>Gordonia</taxon>
    </lineage>
</organism>
<name>K6WB56_9ACTN</name>
<dbReference type="AlphaFoldDB" id="K6WB56"/>
<dbReference type="RefSeq" id="WP_006334225.1">
    <property type="nucleotide sequence ID" value="NZ_BAHC01000120.1"/>
</dbReference>
<protein>
    <submittedName>
        <fullName evidence="1">Uncharacterized protein</fullName>
    </submittedName>
</protein>
<evidence type="ECO:0000313" key="1">
    <source>
        <dbReference type="EMBL" id="GAB90996.1"/>
    </source>
</evidence>
<sequence>MTPHNRAADAWRDGHIVAARRQYEAILASDPGDWGAGFQVAWLDGIFGTLTLDRLDRLRRPDLSDAAERALEALRGMAEYPTPLEGEESDWDIEALRARGHEEEYSSWWEAHGKSAAKAGLYGVADACLEEAERREPSGAYWDPPSWTHSLPALLDAHLALVADPFA</sequence>
<proteinExistence type="predicted"/>
<evidence type="ECO:0000313" key="2">
    <source>
        <dbReference type="Proteomes" id="UP000008363"/>
    </source>
</evidence>
<dbReference type="EMBL" id="BAHC01000120">
    <property type="protein sequence ID" value="GAB90996.1"/>
    <property type="molecule type" value="Genomic_DNA"/>
</dbReference>
<keyword evidence="2" id="KW-1185">Reference proteome</keyword>
<dbReference type="STRING" id="1108045.GORHZ_120_00520"/>